<comment type="caution">
    <text evidence="2">The sequence shown here is derived from an EMBL/GenBank/DDBJ whole genome shotgun (WGS) entry which is preliminary data.</text>
</comment>
<dbReference type="RefSeq" id="WP_209556501.1">
    <property type="nucleotide sequence ID" value="NZ_JAEDXU010000002.1"/>
</dbReference>
<feature type="domain" description="Aminoglycoside phosphotransferase" evidence="1">
    <location>
        <begin position="108"/>
        <end position="176"/>
    </location>
</feature>
<gene>
    <name evidence="2" type="ORF">I6N96_05440</name>
</gene>
<evidence type="ECO:0000259" key="1">
    <source>
        <dbReference type="Pfam" id="PF01636"/>
    </source>
</evidence>
<sequence length="259" mass="29695">MKNTLSGGRSGKIFKIKNTVVRPANPWTKNVHGFLAYLKNKQIDFVPTPIAFSDSEEIVSFMDGAVYNEPLPEMMLTDEMIISAARLLRQFHEAGSSYLSSLTGREVWMLDSAAQPEVMCHGDFAPYNVTIMDGVAKNLFDFDTLHPGSRLEDISYAVYRWVPFYSTTEEGALEERQQLERLRLFLDTYDLSMAERERLPEAMINRLEQLVHFMQVQAENGNRDFQKNIDDGHLGKYLNDITYIIGMKDKIRSAIMEEC</sequence>
<evidence type="ECO:0000313" key="3">
    <source>
        <dbReference type="Proteomes" id="UP000673375"/>
    </source>
</evidence>
<proteinExistence type="predicted"/>
<dbReference type="SUPFAM" id="SSF56112">
    <property type="entry name" value="Protein kinase-like (PK-like)"/>
    <property type="match status" value="1"/>
</dbReference>
<evidence type="ECO:0000313" key="2">
    <source>
        <dbReference type="EMBL" id="MBP1045714.1"/>
    </source>
</evidence>
<dbReference type="Proteomes" id="UP000673375">
    <property type="component" value="Unassembled WGS sequence"/>
</dbReference>
<dbReference type="Pfam" id="PF01636">
    <property type="entry name" value="APH"/>
    <property type="match status" value="1"/>
</dbReference>
<protein>
    <submittedName>
        <fullName evidence="2">Aminoglycoside phosphotransferase family protein</fullName>
    </submittedName>
</protein>
<dbReference type="EMBL" id="JAEDXU010000002">
    <property type="protein sequence ID" value="MBP1045714.1"/>
    <property type="molecule type" value="Genomic_DNA"/>
</dbReference>
<accession>A0ABS4CIU0</accession>
<dbReference type="InterPro" id="IPR002575">
    <property type="entry name" value="Aminoglycoside_PTrfase"/>
</dbReference>
<keyword evidence="3" id="KW-1185">Reference proteome</keyword>
<reference evidence="2 3" key="1">
    <citation type="submission" date="2020-12" db="EMBL/GenBank/DDBJ databases">
        <title>Vagococcus allomyrinae sp. nov. and Enterococcus lavae sp. nov., isolated from the larvae of Allomyrina dichotoma.</title>
        <authorList>
            <person name="Lee S.D."/>
        </authorList>
    </citation>
    <scope>NUCLEOTIDE SEQUENCE [LARGE SCALE GENOMIC DNA]</scope>
    <source>
        <strain evidence="2 3">BWM-S5</strain>
    </source>
</reference>
<organism evidence="2 3">
    <name type="scientific">Enterococcus larvae</name>
    <dbReference type="NCBI Taxonomy" id="2794352"/>
    <lineage>
        <taxon>Bacteria</taxon>
        <taxon>Bacillati</taxon>
        <taxon>Bacillota</taxon>
        <taxon>Bacilli</taxon>
        <taxon>Lactobacillales</taxon>
        <taxon>Enterococcaceae</taxon>
        <taxon>Enterococcus</taxon>
    </lineage>
</organism>
<dbReference type="InterPro" id="IPR011009">
    <property type="entry name" value="Kinase-like_dom_sf"/>
</dbReference>
<name>A0ABS4CIU0_9ENTE</name>
<dbReference type="Gene3D" id="3.90.1200.10">
    <property type="match status" value="1"/>
</dbReference>